<keyword evidence="1" id="KW-0131">Cell cycle</keyword>
<name>A0A061DCE1_BABBI</name>
<dbReference type="STRING" id="5866.A0A061DCE1"/>
<dbReference type="Gene3D" id="3.30.170.10">
    <property type="entry name" value="Cyclin-dependent kinase, regulatory subunit"/>
    <property type="match status" value="1"/>
</dbReference>
<dbReference type="GO" id="GO:0016538">
    <property type="term" value="F:cyclin-dependent protein serine/threonine kinase regulator activity"/>
    <property type="evidence" value="ECO:0007669"/>
    <property type="project" value="InterPro"/>
</dbReference>
<organism evidence="2 3">
    <name type="scientific">Babesia bigemina</name>
    <dbReference type="NCBI Taxonomy" id="5866"/>
    <lineage>
        <taxon>Eukaryota</taxon>
        <taxon>Sar</taxon>
        <taxon>Alveolata</taxon>
        <taxon>Apicomplexa</taxon>
        <taxon>Aconoidasida</taxon>
        <taxon>Piroplasmida</taxon>
        <taxon>Babesiidae</taxon>
        <taxon>Babesia</taxon>
    </lineage>
</organism>
<protein>
    <recommendedName>
        <fullName evidence="1">Cyclin-dependent kinases regulatory subunit</fullName>
    </recommendedName>
</protein>
<dbReference type="VEuPathDB" id="PiroplasmaDB:BBBOND_0206580"/>
<comment type="similarity">
    <text evidence="1">Belongs to the CKS family.</text>
</comment>
<dbReference type="OrthoDB" id="440676at2759"/>
<sequence length="229" mass="26265">MGEDVCLQRAAFGHGMEVAPGIEDGFPGEMFFMNAKDCIDGYGIQSVKGTFISPKHIRLARGCYAMASDSDREVDTLDQHSPILKNKRGRSSHFSFWSRVDAGEIKIQQTLEEWRLLASATPTYEVHKNIANYEISTTNLGDYPYKSTPYGDVYYSPRYSDHKYTYRFVILTKGVRNEAHRILKNCGTHFLTEAQIIHQLGIDLSPGWEHFMVYRNRLDELILRRPFGK</sequence>
<reference evidence="3" key="1">
    <citation type="submission" date="2014-06" db="EMBL/GenBank/DDBJ databases">
        <authorList>
            <person name="Aslett M."/>
            <person name="De Silva N."/>
        </authorList>
    </citation>
    <scope>NUCLEOTIDE SEQUENCE [LARGE SCALE GENOMIC DNA]</scope>
    <source>
        <strain evidence="3">Bond</strain>
    </source>
</reference>
<gene>
    <name evidence="2" type="ORF">BBBOND_0206580</name>
</gene>
<dbReference type="GO" id="GO:0051301">
    <property type="term" value="P:cell division"/>
    <property type="evidence" value="ECO:0007669"/>
    <property type="project" value="UniProtKB-UniRule"/>
</dbReference>
<dbReference type="SMART" id="SM01084">
    <property type="entry name" value="CKS"/>
    <property type="match status" value="1"/>
</dbReference>
<keyword evidence="3" id="KW-1185">Reference proteome</keyword>
<evidence type="ECO:0000313" key="2">
    <source>
        <dbReference type="EMBL" id="CDR95500.1"/>
    </source>
</evidence>
<evidence type="ECO:0000313" key="3">
    <source>
        <dbReference type="Proteomes" id="UP000033188"/>
    </source>
</evidence>
<accession>A0A061DCE1</accession>
<dbReference type="RefSeq" id="XP_012767686.1">
    <property type="nucleotide sequence ID" value="XM_012912232.1"/>
</dbReference>
<dbReference type="EMBL" id="LK391708">
    <property type="protein sequence ID" value="CDR95500.1"/>
    <property type="molecule type" value="Genomic_DNA"/>
</dbReference>
<dbReference type="KEGG" id="bbig:BBBOND_0206580"/>
<comment type="function">
    <text evidence="1">Binds to the catalytic subunit of the cyclin dependent kinases and is essential for their biological function.</text>
</comment>
<dbReference type="SUPFAM" id="SSF55637">
    <property type="entry name" value="Cell cycle regulatory proteins"/>
    <property type="match status" value="1"/>
</dbReference>
<evidence type="ECO:0000256" key="1">
    <source>
        <dbReference type="RuleBase" id="RU311113"/>
    </source>
</evidence>
<dbReference type="AlphaFoldDB" id="A0A061DCE1"/>
<dbReference type="InterPro" id="IPR000789">
    <property type="entry name" value="Cyclin-dep_kinase_reg-sub"/>
</dbReference>
<proteinExistence type="inferred from homology"/>
<dbReference type="OMA" id="GWEHFMV"/>
<dbReference type="InterPro" id="IPR036858">
    <property type="entry name" value="Cyclin-dep_kinase_reg-sub_sf"/>
</dbReference>
<dbReference type="Proteomes" id="UP000033188">
    <property type="component" value="Chromosome 2"/>
</dbReference>
<dbReference type="Pfam" id="PF01111">
    <property type="entry name" value="CKS"/>
    <property type="match status" value="1"/>
</dbReference>
<dbReference type="GeneID" id="24564041"/>
<keyword evidence="1" id="KW-0132">Cell division</keyword>